<organism evidence="1 2">
    <name type="scientific">Streptomyces finlayi</name>
    <dbReference type="NCBI Taxonomy" id="67296"/>
    <lineage>
        <taxon>Bacteria</taxon>
        <taxon>Bacillati</taxon>
        <taxon>Actinomycetota</taxon>
        <taxon>Actinomycetes</taxon>
        <taxon>Kitasatosporales</taxon>
        <taxon>Streptomycetaceae</taxon>
        <taxon>Streptomyces</taxon>
    </lineage>
</organism>
<reference evidence="1" key="1">
    <citation type="journal article" date="2014" name="Int. J. Syst. Evol. Microbiol.">
        <title>Complete genome sequence of Corynebacterium casei LMG S-19264T (=DSM 44701T), isolated from a smear-ripened cheese.</title>
        <authorList>
            <consortium name="US DOE Joint Genome Institute (JGI-PGF)"/>
            <person name="Walter F."/>
            <person name="Albersmeier A."/>
            <person name="Kalinowski J."/>
            <person name="Ruckert C."/>
        </authorList>
    </citation>
    <scope>NUCLEOTIDE SEQUENCE</scope>
    <source>
        <strain evidence="1">JCM 4637</strain>
    </source>
</reference>
<dbReference type="AlphaFoldDB" id="A0A918WVU2"/>
<proteinExistence type="predicted"/>
<accession>A0A918WVU2</accession>
<name>A0A918WVU2_9ACTN</name>
<evidence type="ECO:0000313" key="2">
    <source>
        <dbReference type="Proteomes" id="UP000638353"/>
    </source>
</evidence>
<dbReference type="SUPFAM" id="SSF55331">
    <property type="entry name" value="Tautomerase/MIF"/>
    <property type="match status" value="1"/>
</dbReference>
<gene>
    <name evidence="1" type="primary">pptA</name>
    <name evidence="1" type="ORF">GCM10010334_18320</name>
</gene>
<dbReference type="RefSeq" id="WP_189822999.1">
    <property type="nucleotide sequence ID" value="NZ_BMVC01000003.1"/>
</dbReference>
<reference evidence="1" key="2">
    <citation type="submission" date="2020-09" db="EMBL/GenBank/DDBJ databases">
        <authorList>
            <person name="Sun Q."/>
            <person name="Ohkuma M."/>
        </authorList>
    </citation>
    <scope>NUCLEOTIDE SEQUENCE</scope>
    <source>
        <strain evidence="1">JCM 4637</strain>
    </source>
</reference>
<dbReference type="EMBL" id="BMVC01000003">
    <property type="protein sequence ID" value="GHC86914.1"/>
    <property type="molecule type" value="Genomic_DNA"/>
</dbReference>
<protein>
    <submittedName>
        <fullName evidence="1">Tautomerase PptA</fullName>
    </submittedName>
</protein>
<comment type="caution">
    <text evidence="1">The sequence shown here is derived from an EMBL/GenBank/DDBJ whole genome shotgun (WGS) entry which is preliminary data.</text>
</comment>
<evidence type="ECO:0000313" key="1">
    <source>
        <dbReference type="EMBL" id="GHC86914.1"/>
    </source>
</evidence>
<sequence>MPHIDLSHFPVELNEAERERLASDLTSVIVEHFGTYEGAVSIALHPVPPEAWDERVVGPLIAAQEPRLIKAPAYRPV</sequence>
<dbReference type="Proteomes" id="UP000638353">
    <property type="component" value="Unassembled WGS sequence"/>
</dbReference>
<dbReference type="InterPro" id="IPR014347">
    <property type="entry name" value="Tautomerase/MIF_sf"/>
</dbReference>
<dbReference type="Gene3D" id="3.30.429.10">
    <property type="entry name" value="Macrophage Migration Inhibitory Factor"/>
    <property type="match status" value="1"/>
</dbReference>